<dbReference type="AlphaFoldDB" id="X1LH11"/>
<reference evidence="1" key="1">
    <citation type="journal article" date="2014" name="Front. Microbiol.">
        <title>High frequency of phylogenetically diverse reductive dehalogenase-homologous genes in deep subseafloor sedimentary metagenomes.</title>
        <authorList>
            <person name="Kawai M."/>
            <person name="Futagami T."/>
            <person name="Toyoda A."/>
            <person name="Takaki Y."/>
            <person name="Nishi S."/>
            <person name="Hori S."/>
            <person name="Arai W."/>
            <person name="Tsubouchi T."/>
            <person name="Morono Y."/>
            <person name="Uchiyama I."/>
            <person name="Ito T."/>
            <person name="Fujiyama A."/>
            <person name="Inagaki F."/>
            <person name="Takami H."/>
        </authorList>
    </citation>
    <scope>NUCLEOTIDE SEQUENCE</scope>
    <source>
        <strain evidence="1">Expedition CK06-06</strain>
    </source>
</reference>
<protein>
    <submittedName>
        <fullName evidence="1">Uncharacterized protein</fullName>
    </submittedName>
</protein>
<gene>
    <name evidence="1" type="ORF">S06H3_36609</name>
</gene>
<dbReference type="EMBL" id="BARV01022192">
    <property type="protein sequence ID" value="GAI18627.1"/>
    <property type="molecule type" value="Genomic_DNA"/>
</dbReference>
<sequence>MGIKSSAFGGISKAEAAALDAVVKDIAENHADRHPDGGADPLAAPVALAAIPDAVFDPLTGLLFKAYLATGTADYPNGINDGALTISEPSMDMVGEYCEIDFHMNCKVNEFRHFGNNS</sequence>
<proteinExistence type="predicted"/>
<feature type="non-terminal residue" evidence="1">
    <location>
        <position position="118"/>
    </location>
</feature>
<accession>X1LH11</accession>
<comment type="caution">
    <text evidence="1">The sequence shown here is derived from an EMBL/GenBank/DDBJ whole genome shotgun (WGS) entry which is preliminary data.</text>
</comment>
<evidence type="ECO:0000313" key="1">
    <source>
        <dbReference type="EMBL" id="GAI18627.1"/>
    </source>
</evidence>
<organism evidence="1">
    <name type="scientific">marine sediment metagenome</name>
    <dbReference type="NCBI Taxonomy" id="412755"/>
    <lineage>
        <taxon>unclassified sequences</taxon>
        <taxon>metagenomes</taxon>
        <taxon>ecological metagenomes</taxon>
    </lineage>
</organism>
<name>X1LH11_9ZZZZ</name>